<name>A0ABS7FFT0_9NEIS</name>
<reference evidence="2 3" key="1">
    <citation type="submission" date="2021-05" db="EMBL/GenBank/DDBJ databases">
        <title>Draft Whole Genome Sequencing Of Biosensor Chromobacterium violaceum Strain CV026 Reveals A Regulatory RNA In Chromobacterium violaceum Phenotype Regulatory Network.</title>
        <authorList>
            <person name="Hong K.W."/>
            <person name="Chan K.G."/>
            <person name="Chang C.-Y."/>
        </authorList>
    </citation>
    <scope>NUCLEOTIDE SEQUENCE [LARGE SCALE GENOMIC DNA]</scope>
    <source>
        <strain evidence="2 3">ATCC 31532</strain>
    </source>
</reference>
<evidence type="ECO:0000313" key="2">
    <source>
        <dbReference type="EMBL" id="MBW8288934.1"/>
    </source>
</evidence>
<evidence type="ECO:0000313" key="3">
    <source>
        <dbReference type="Proteomes" id="UP000711178"/>
    </source>
</evidence>
<dbReference type="PANTHER" id="PTHR32385">
    <property type="entry name" value="MANNOSYL PHOSPHORYLINOSITOL CERAMIDE SYNTHASE"/>
    <property type="match status" value="1"/>
</dbReference>
<dbReference type="EMBL" id="JAHDTB010000013">
    <property type="protein sequence ID" value="MBW8288934.1"/>
    <property type="molecule type" value="Genomic_DNA"/>
</dbReference>
<accession>A0ABS7FFT0</accession>
<comment type="caution">
    <text evidence="2">The sequence shown here is derived from an EMBL/GenBank/DDBJ whole genome shotgun (WGS) entry which is preliminary data.</text>
</comment>
<evidence type="ECO:0000256" key="1">
    <source>
        <dbReference type="ARBA" id="ARBA00022679"/>
    </source>
</evidence>
<keyword evidence="1" id="KW-0808">Transferase</keyword>
<sequence length="233" mass="26934">MIPKIIHHIWLGDNDLPAQFKKFIDDARELLPDYEFKLWNESNIDLESPFVKRNYAAKNWAFVSDYVRFKILSEEGGIYLDTDMEVLKNFDELLDCSGFAGLNRQESAIYCGIIGCMKGLPLMTAVLKKYDQLPDGVNPTSPDILTQAYIEIQESSFLIYPAQAFYPTEEGEKITKQSLIESYTIHHWGESWRSYVHLRRVLRRIGLMGIYHKFTRKKGILKSNLHIHSGPLA</sequence>
<organism evidence="2 3">
    <name type="scientific">Chromobacterium subtsugae</name>
    <dbReference type="NCBI Taxonomy" id="251747"/>
    <lineage>
        <taxon>Bacteria</taxon>
        <taxon>Pseudomonadati</taxon>
        <taxon>Pseudomonadota</taxon>
        <taxon>Betaproteobacteria</taxon>
        <taxon>Neisseriales</taxon>
        <taxon>Chromobacteriaceae</taxon>
        <taxon>Chromobacterium</taxon>
    </lineage>
</organism>
<dbReference type="Proteomes" id="UP000711178">
    <property type="component" value="Unassembled WGS sequence"/>
</dbReference>
<dbReference type="InterPro" id="IPR051706">
    <property type="entry name" value="Glycosyltransferase_domain"/>
</dbReference>
<dbReference type="Pfam" id="PF04488">
    <property type="entry name" value="Gly_transf_sug"/>
    <property type="match status" value="1"/>
</dbReference>
<dbReference type="GeneID" id="89687615"/>
<keyword evidence="3" id="KW-1185">Reference proteome</keyword>
<dbReference type="InterPro" id="IPR029044">
    <property type="entry name" value="Nucleotide-diphossugar_trans"/>
</dbReference>
<dbReference type="Gene3D" id="3.90.550.20">
    <property type="match status" value="1"/>
</dbReference>
<evidence type="ECO:0008006" key="4">
    <source>
        <dbReference type="Google" id="ProtNLM"/>
    </source>
</evidence>
<dbReference type="RefSeq" id="WP_076097956.1">
    <property type="nucleotide sequence ID" value="NZ_CP142381.1"/>
</dbReference>
<dbReference type="InterPro" id="IPR007577">
    <property type="entry name" value="GlycoTrfase_DXD_sugar-bd_CS"/>
</dbReference>
<dbReference type="SUPFAM" id="SSF53448">
    <property type="entry name" value="Nucleotide-diphospho-sugar transferases"/>
    <property type="match status" value="1"/>
</dbReference>
<proteinExistence type="predicted"/>
<gene>
    <name evidence="2" type="ORF">KIF53_14965</name>
</gene>
<protein>
    <recommendedName>
        <fullName evidence="4">Mannosyltransferase</fullName>
    </recommendedName>
</protein>
<dbReference type="PANTHER" id="PTHR32385:SF15">
    <property type="entry name" value="INOSITOL PHOSPHOCERAMIDE MANNOSYLTRANSFERASE 1"/>
    <property type="match status" value="1"/>
</dbReference>